<name>A0ACB7XHR9_9ERIC</name>
<gene>
    <name evidence="1" type="ORF">Vadar_015668</name>
</gene>
<comment type="caution">
    <text evidence="1">The sequence shown here is derived from an EMBL/GenBank/DDBJ whole genome shotgun (WGS) entry which is preliminary data.</text>
</comment>
<accession>A0ACB7XHR9</accession>
<keyword evidence="2" id="KW-1185">Reference proteome</keyword>
<evidence type="ECO:0000313" key="2">
    <source>
        <dbReference type="Proteomes" id="UP000828048"/>
    </source>
</evidence>
<protein>
    <submittedName>
        <fullName evidence="1">Uncharacterized protein</fullName>
    </submittedName>
</protein>
<dbReference type="Proteomes" id="UP000828048">
    <property type="component" value="Chromosome 10"/>
</dbReference>
<reference evidence="1 2" key="1">
    <citation type="journal article" date="2021" name="Hortic Res">
        <title>High-quality reference genome and annotation aids understanding of berry development for evergreen blueberry (Vaccinium darrowii).</title>
        <authorList>
            <person name="Yu J."/>
            <person name="Hulse-Kemp A.M."/>
            <person name="Babiker E."/>
            <person name="Staton M."/>
        </authorList>
    </citation>
    <scope>NUCLEOTIDE SEQUENCE [LARGE SCALE GENOMIC DNA]</scope>
    <source>
        <strain evidence="2">cv. NJ 8807/NJ 8810</strain>
        <tissue evidence="1">Young leaf</tissue>
    </source>
</reference>
<evidence type="ECO:0000313" key="1">
    <source>
        <dbReference type="EMBL" id="KAH7840334.1"/>
    </source>
</evidence>
<sequence>MAAVDMLPEGCIANMVSLTTPRDACRLAVVASMFKSAAESDAVWERFLPPDYKEIITRAVDVPAPPGPSSSSFPFASKKQLFLWLSEHPLLIENGTKSFSLERSSGRRCYMLAARSLTIVWGDTPSYWRWISLPGSRFSEVAELVDVCWFEIRGKINTSMLSPDTTYAAFFVFKSTAGAYGFEYQPAEVAVGISGGESKTQSVFLHPEGGQRLRNQIVPRHIGVFRRGFGIGNRWRSRALAEQGRESELNGESNRKYPKRRGDGWLEIELGEYFNQGGEDKELEMSVLEVEGGGWKSGLIVQGIEIRPKAVDN</sequence>
<dbReference type="EMBL" id="CM037160">
    <property type="protein sequence ID" value="KAH7840334.1"/>
    <property type="molecule type" value="Genomic_DNA"/>
</dbReference>
<proteinExistence type="predicted"/>
<organism evidence="1 2">
    <name type="scientific">Vaccinium darrowii</name>
    <dbReference type="NCBI Taxonomy" id="229202"/>
    <lineage>
        <taxon>Eukaryota</taxon>
        <taxon>Viridiplantae</taxon>
        <taxon>Streptophyta</taxon>
        <taxon>Embryophyta</taxon>
        <taxon>Tracheophyta</taxon>
        <taxon>Spermatophyta</taxon>
        <taxon>Magnoliopsida</taxon>
        <taxon>eudicotyledons</taxon>
        <taxon>Gunneridae</taxon>
        <taxon>Pentapetalae</taxon>
        <taxon>asterids</taxon>
        <taxon>Ericales</taxon>
        <taxon>Ericaceae</taxon>
        <taxon>Vaccinioideae</taxon>
        <taxon>Vaccinieae</taxon>
        <taxon>Vaccinium</taxon>
    </lineage>
</organism>